<dbReference type="EMBL" id="PNGV01000001">
    <property type="protein sequence ID" value="PMC42661.1"/>
    <property type="molecule type" value="Genomic_DNA"/>
</dbReference>
<keyword evidence="1 5" id="KW-1015">Disulfide bond</keyword>
<dbReference type="InterPro" id="IPR017937">
    <property type="entry name" value="Thioredoxin_CS"/>
</dbReference>
<accession>A0A2N6RX19</accession>
<evidence type="ECO:0000256" key="4">
    <source>
        <dbReference type="PIRSR" id="PIRSR000077-1"/>
    </source>
</evidence>
<proteinExistence type="inferred from homology"/>
<comment type="similarity">
    <text evidence="3">Belongs to the thioredoxin family.</text>
</comment>
<feature type="active site" description="Nucleophile" evidence="4">
    <location>
        <position position="30"/>
    </location>
</feature>
<dbReference type="PIRSF" id="PIRSF000077">
    <property type="entry name" value="Thioredoxin"/>
    <property type="match status" value="1"/>
</dbReference>
<evidence type="ECO:0000256" key="5">
    <source>
        <dbReference type="PIRSR" id="PIRSR000077-4"/>
    </source>
</evidence>
<protein>
    <recommendedName>
        <fullName evidence="2 3">Thioredoxin</fullName>
    </recommendedName>
</protein>
<comment type="caution">
    <text evidence="7">The sequence shown here is derived from an EMBL/GenBank/DDBJ whole genome shotgun (WGS) entry which is preliminary data.</text>
</comment>
<feature type="active site" description="Nucleophile" evidence="4">
    <location>
        <position position="33"/>
    </location>
</feature>
<dbReference type="PRINTS" id="PR00421">
    <property type="entry name" value="THIOREDOXIN"/>
</dbReference>
<reference evidence="7 8" key="1">
    <citation type="submission" date="2017-09" db="EMBL/GenBank/DDBJ databases">
        <title>Bacterial strain isolated from the female urinary microbiota.</title>
        <authorList>
            <person name="Thomas-White K."/>
            <person name="Kumar N."/>
            <person name="Forster S."/>
            <person name="Putonti C."/>
            <person name="Lawley T."/>
            <person name="Wolfe A.J."/>
        </authorList>
    </citation>
    <scope>NUCLEOTIDE SEQUENCE [LARGE SCALE GENOMIC DNA]</scope>
    <source>
        <strain evidence="7 8">UMB1686</strain>
    </source>
</reference>
<dbReference type="InterPro" id="IPR036249">
    <property type="entry name" value="Thioredoxin-like_sf"/>
</dbReference>
<dbReference type="SUPFAM" id="SSF52833">
    <property type="entry name" value="Thioredoxin-like"/>
    <property type="match status" value="1"/>
</dbReference>
<organism evidence="7 8">
    <name type="scientific">Gardnerella greenwoodii</name>
    <dbReference type="NCBI Taxonomy" id="2914925"/>
    <lineage>
        <taxon>Bacteria</taxon>
        <taxon>Bacillati</taxon>
        <taxon>Actinomycetota</taxon>
        <taxon>Actinomycetes</taxon>
        <taxon>Bifidobacteriales</taxon>
        <taxon>Bifidobacteriaceae</taxon>
        <taxon>Gardnerella</taxon>
    </lineage>
</organism>
<feature type="domain" description="Thioredoxin" evidence="6">
    <location>
        <begin position="1"/>
        <end position="105"/>
    </location>
</feature>
<feature type="site" description="Contributes to redox potential value" evidence="4">
    <location>
        <position position="31"/>
    </location>
</feature>
<evidence type="ECO:0000256" key="3">
    <source>
        <dbReference type="PIRNR" id="PIRNR000077"/>
    </source>
</evidence>
<gene>
    <name evidence="7" type="primary">trxA</name>
    <name evidence="7" type="ORF">CJ216_00650</name>
</gene>
<dbReference type="PROSITE" id="PS51352">
    <property type="entry name" value="THIOREDOXIN_2"/>
    <property type="match status" value="1"/>
</dbReference>
<dbReference type="PROSITE" id="PS00194">
    <property type="entry name" value="THIOREDOXIN_1"/>
    <property type="match status" value="1"/>
</dbReference>
<evidence type="ECO:0000259" key="6">
    <source>
        <dbReference type="PROSITE" id="PS51352"/>
    </source>
</evidence>
<dbReference type="Proteomes" id="UP000235771">
    <property type="component" value="Unassembled WGS sequence"/>
</dbReference>
<evidence type="ECO:0000313" key="8">
    <source>
        <dbReference type="Proteomes" id="UP000235771"/>
    </source>
</evidence>
<evidence type="ECO:0000256" key="1">
    <source>
        <dbReference type="ARBA" id="ARBA00023157"/>
    </source>
</evidence>
<dbReference type="RefSeq" id="WP_102694575.1">
    <property type="nucleotide sequence ID" value="NZ_JAKNCL010000002.1"/>
</dbReference>
<dbReference type="GeneID" id="98326532"/>
<dbReference type="Pfam" id="PF00085">
    <property type="entry name" value="Thioredoxin"/>
    <property type="match status" value="1"/>
</dbReference>
<evidence type="ECO:0000313" key="7">
    <source>
        <dbReference type="EMBL" id="PMC42661.1"/>
    </source>
</evidence>
<dbReference type="AlphaFoldDB" id="A0A2N6RX19"/>
<evidence type="ECO:0000256" key="2">
    <source>
        <dbReference type="NCBIfam" id="TIGR01068"/>
    </source>
</evidence>
<dbReference type="Gene3D" id="3.40.30.10">
    <property type="entry name" value="Glutaredoxin"/>
    <property type="match status" value="1"/>
</dbReference>
<dbReference type="InterPro" id="IPR013766">
    <property type="entry name" value="Thioredoxin_domain"/>
</dbReference>
<dbReference type="InterPro" id="IPR005746">
    <property type="entry name" value="Thioredoxin"/>
</dbReference>
<dbReference type="GO" id="GO:0015035">
    <property type="term" value="F:protein-disulfide reductase activity"/>
    <property type="evidence" value="ECO:0007669"/>
    <property type="project" value="UniProtKB-UniRule"/>
</dbReference>
<sequence>MAVIHASQEDFMSIVESNEIVFVDFWATWCGPCRSFGPIFESVSNNHPDIAFVKIDIDENQQIAEEAEIHSIPTIQVIKNGGLVWNHQGAITANDLELVVSKAKELVTDDDSED</sequence>
<feature type="site" description="Deprotonates C-terminal active site Cys" evidence="4">
    <location>
        <position position="24"/>
    </location>
</feature>
<dbReference type="CDD" id="cd02947">
    <property type="entry name" value="TRX_family"/>
    <property type="match status" value="1"/>
</dbReference>
<dbReference type="PANTHER" id="PTHR46115">
    <property type="entry name" value="THIOREDOXIN-LIKE PROTEIN 1"/>
    <property type="match status" value="1"/>
</dbReference>
<dbReference type="NCBIfam" id="TIGR01068">
    <property type="entry name" value="thioredoxin"/>
    <property type="match status" value="1"/>
</dbReference>
<keyword evidence="8" id="KW-1185">Reference proteome</keyword>
<feature type="site" description="Contributes to redox potential value" evidence="4">
    <location>
        <position position="32"/>
    </location>
</feature>
<feature type="disulfide bond" description="Redox-active" evidence="5">
    <location>
        <begin position="30"/>
        <end position="33"/>
    </location>
</feature>
<name>A0A2N6RX19_9BIFI</name>
<keyword evidence="5" id="KW-0676">Redox-active center</keyword>